<dbReference type="PANTHER" id="PTHR16305:SF35">
    <property type="entry name" value="TRANSCRIPTIONAL ACTIVATOR DOMAIN"/>
    <property type="match status" value="1"/>
</dbReference>
<dbReference type="SUPFAM" id="SSF46894">
    <property type="entry name" value="C-terminal effector domain of the bipartite response regulators"/>
    <property type="match status" value="1"/>
</dbReference>
<keyword evidence="2" id="KW-0067">ATP-binding</keyword>
<dbReference type="RefSeq" id="WP_345436491.1">
    <property type="nucleotide sequence ID" value="NZ_BAABHK010000012.1"/>
</dbReference>
<dbReference type="InterPro" id="IPR041664">
    <property type="entry name" value="AAA_16"/>
</dbReference>
<dbReference type="Pfam" id="PF00196">
    <property type="entry name" value="GerE"/>
    <property type="match status" value="1"/>
</dbReference>
<dbReference type="EMBL" id="BAABHK010000012">
    <property type="protein sequence ID" value="GAA4633497.1"/>
    <property type="molecule type" value="Genomic_DNA"/>
</dbReference>
<keyword evidence="5" id="KW-1185">Reference proteome</keyword>
<dbReference type="InterPro" id="IPR011990">
    <property type="entry name" value="TPR-like_helical_dom_sf"/>
</dbReference>
<feature type="domain" description="HTH luxR-type" evidence="3">
    <location>
        <begin position="863"/>
        <end position="928"/>
    </location>
</feature>
<organism evidence="4 5">
    <name type="scientific">Actinoallomurus vinaceus</name>
    <dbReference type="NCBI Taxonomy" id="1080074"/>
    <lineage>
        <taxon>Bacteria</taxon>
        <taxon>Bacillati</taxon>
        <taxon>Actinomycetota</taxon>
        <taxon>Actinomycetes</taxon>
        <taxon>Streptosporangiales</taxon>
        <taxon>Thermomonosporaceae</taxon>
        <taxon>Actinoallomurus</taxon>
    </lineage>
</organism>
<dbReference type="InterPro" id="IPR016032">
    <property type="entry name" value="Sig_transdc_resp-reg_C-effctor"/>
</dbReference>
<gene>
    <name evidence="4" type="ORF">GCM10023196_071240</name>
</gene>
<dbReference type="InterPro" id="IPR000792">
    <property type="entry name" value="Tscrpt_reg_LuxR_C"/>
</dbReference>
<name>A0ABP8UKP0_9ACTN</name>
<dbReference type="InterPro" id="IPR036388">
    <property type="entry name" value="WH-like_DNA-bd_sf"/>
</dbReference>
<accession>A0ABP8UKP0</accession>
<dbReference type="Pfam" id="PF13191">
    <property type="entry name" value="AAA_16"/>
    <property type="match status" value="1"/>
</dbReference>
<evidence type="ECO:0000313" key="5">
    <source>
        <dbReference type="Proteomes" id="UP001501442"/>
    </source>
</evidence>
<evidence type="ECO:0000313" key="4">
    <source>
        <dbReference type="EMBL" id="GAA4633497.1"/>
    </source>
</evidence>
<dbReference type="PRINTS" id="PR00038">
    <property type="entry name" value="HTHLUXR"/>
</dbReference>
<reference evidence="5" key="1">
    <citation type="journal article" date="2019" name="Int. J. Syst. Evol. Microbiol.">
        <title>The Global Catalogue of Microorganisms (GCM) 10K type strain sequencing project: providing services to taxonomists for standard genome sequencing and annotation.</title>
        <authorList>
            <consortium name="The Broad Institute Genomics Platform"/>
            <consortium name="The Broad Institute Genome Sequencing Center for Infectious Disease"/>
            <person name="Wu L."/>
            <person name="Ma J."/>
        </authorList>
    </citation>
    <scope>NUCLEOTIDE SEQUENCE [LARGE SCALE GENOMIC DNA]</scope>
    <source>
        <strain evidence="5">JCM 17939</strain>
    </source>
</reference>
<dbReference type="SUPFAM" id="SSF52540">
    <property type="entry name" value="P-loop containing nucleoside triphosphate hydrolases"/>
    <property type="match status" value="1"/>
</dbReference>
<evidence type="ECO:0000259" key="3">
    <source>
        <dbReference type="PROSITE" id="PS50043"/>
    </source>
</evidence>
<comment type="caution">
    <text evidence="4">The sequence shown here is derived from an EMBL/GenBank/DDBJ whole genome shotgun (WGS) entry which is preliminary data.</text>
</comment>
<protein>
    <submittedName>
        <fullName evidence="4">AAA family ATPase</fullName>
    </submittedName>
</protein>
<dbReference type="Proteomes" id="UP001501442">
    <property type="component" value="Unassembled WGS sequence"/>
</dbReference>
<dbReference type="PANTHER" id="PTHR16305">
    <property type="entry name" value="TESTICULAR SOLUBLE ADENYLYL CYCLASE"/>
    <property type="match status" value="1"/>
</dbReference>
<dbReference type="PROSITE" id="PS50043">
    <property type="entry name" value="HTH_LUXR_2"/>
    <property type="match status" value="1"/>
</dbReference>
<keyword evidence="1" id="KW-0547">Nucleotide-binding</keyword>
<dbReference type="InterPro" id="IPR027417">
    <property type="entry name" value="P-loop_NTPase"/>
</dbReference>
<sequence length="930" mass="98011">MPLYERDQELARVGDVLTAARAGRGAVLLVEGVPGIGKTALLRAAVAAAGDRGVRALTAVGGELEQELPFAIVRQLFEPVLRSADPEPFSGAAALAAPVFGAGGGSESATGSVVHGLYWLCSNLAERGPLMLTVDDAHWADEASLRFISHLARRIADLPVLLLLCGRPRMPGSGLTRALSGTHPEVLVLSPLSDRAVAGLVRERMSGAADDVFCQACSRATGGNPFLLAEALTSLRADRVRPVAAEAGRVEDLRPETVSRAVLSRLARVGPEAVRLARALAVLGPVTDLHRAARLAGVQRPRAAEIADALAQESIITGTRPVEFVHPLVRTAVYADGSDMRRAADHKRAALILAADDAPPETLVPHLLAAEPESDPFVVGALRTAAAGALARGAPETAAACLTRALAEPPAPAERPRLHADLGYALGMAHRPEEAAEALRAAFDLTEDPLARGRLALDLGTIMVLAGRVDEARETFERARRAIGDTGSELSLRLHAAFALAAFASREPPGTWMGRLDRLAAGLSGATDAERLILGCLAFGASVTGDRPAAEVADLASRAASGPLPARHGWVLANFTNAALGIAGRHSESLAVLDRAIENARRRGDVAEFRYLLVLRSHTGLYSGSLLDAEADGRAALALHEEDQAREIPLAAAVLVDALAERGAVTEAQAVLAERGLEDEDQVRLLIGHFVHLARGRLRLRQNRFREAARDLRACGDALSGAGYTNPNFAEWRSNAALAHLALGERAAAMDLAAEDLELARRFGAPRAIAIALRATGLIEAGARGLALLEEAVAVAELSSADLVRARALVDYGSALRRAGRRADAQPPLRRGLDLAARIGARPLATQATEELTATGARPRRELLTGPLSLTAAELRVARLAAEEATNREIAQMLFVSRRTVEIHLTSTYRKLGIDSRRGLKAALAALSTA</sequence>
<dbReference type="Gene3D" id="1.25.40.10">
    <property type="entry name" value="Tetratricopeptide repeat domain"/>
    <property type="match status" value="1"/>
</dbReference>
<dbReference type="CDD" id="cd06170">
    <property type="entry name" value="LuxR_C_like"/>
    <property type="match status" value="1"/>
</dbReference>
<dbReference type="Gene3D" id="1.10.10.10">
    <property type="entry name" value="Winged helix-like DNA-binding domain superfamily/Winged helix DNA-binding domain"/>
    <property type="match status" value="1"/>
</dbReference>
<evidence type="ECO:0000256" key="2">
    <source>
        <dbReference type="ARBA" id="ARBA00022840"/>
    </source>
</evidence>
<evidence type="ECO:0000256" key="1">
    <source>
        <dbReference type="ARBA" id="ARBA00022741"/>
    </source>
</evidence>
<proteinExistence type="predicted"/>
<dbReference type="SUPFAM" id="SSF48452">
    <property type="entry name" value="TPR-like"/>
    <property type="match status" value="1"/>
</dbReference>
<dbReference type="SMART" id="SM00421">
    <property type="entry name" value="HTH_LUXR"/>
    <property type="match status" value="1"/>
</dbReference>